<evidence type="ECO:0000313" key="2">
    <source>
        <dbReference type="Proteomes" id="UP000676336"/>
    </source>
</evidence>
<organism evidence="1 2">
    <name type="scientific">Rotaria magnacalcarata</name>
    <dbReference type="NCBI Taxonomy" id="392030"/>
    <lineage>
        <taxon>Eukaryota</taxon>
        <taxon>Metazoa</taxon>
        <taxon>Spiralia</taxon>
        <taxon>Gnathifera</taxon>
        <taxon>Rotifera</taxon>
        <taxon>Eurotatoria</taxon>
        <taxon>Bdelloidea</taxon>
        <taxon>Philodinida</taxon>
        <taxon>Philodinidae</taxon>
        <taxon>Rotaria</taxon>
    </lineage>
</organism>
<protein>
    <submittedName>
        <fullName evidence="1">Uncharacterized protein</fullName>
    </submittedName>
</protein>
<proteinExistence type="predicted"/>
<feature type="non-terminal residue" evidence="1">
    <location>
        <position position="33"/>
    </location>
</feature>
<sequence length="33" mass="3765">MTKNPDDDSICSRTERLINEFEQTHDPDSTVIG</sequence>
<accession>A0A8S2R438</accession>
<dbReference type="AlphaFoldDB" id="A0A8S2R438"/>
<evidence type="ECO:0000313" key="1">
    <source>
        <dbReference type="EMBL" id="CAF4140067.1"/>
    </source>
</evidence>
<name>A0A8S2R438_9BILA</name>
<dbReference type="EMBL" id="CAJOBI010009524">
    <property type="protein sequence ID" value="CAF4140067.1"/>
    <property type="molecule type" value="Genomic_DNA"/>
</dbReference>
<comment type="caution">
    <text evidence="1">The sequence shown here is derived from an EMBL/GenBank/DDBJ whole genome shotgun (WGS) entry which is preliminary data.</text>
</comment>
<gene>
    <name evidence="1" type="ORF">SMN809_LOCUS19199</name>
</gene>
<dbReference type="Proteomes" id="UP000676336">
    <property type="component" value="Unassembled WGS sequence"/>
</dbReference>
<reference evidence="1" key="1">
    <citation type="submission" date="2021-02" db="EMBL/GenBank/DDBJ databases">
        <authorList>
            <person name="Nowell W R."/>
        </authorList>
    </citation>
    <scope>NUCLEOTIDE SEQUENCE</scope>
</reference>